<proteinExistence type="inferred from homology"/>
<evidence type="ECO:0000313" key="3">
    <source>
        <dbReference type="EMBL" id="EED65879.1"/>
    </source>
</evidence>
<gene>
    <name evidence="3" type="ORF">CtesDRAFT_PD0825</name>
</gene>
<dbReference type="PRINTS" id="PR00081">
    <property type="entry name" value="GDHRDH"/>
</dbReference>
<dbReference type="eggNOG" id="COG1028">
    <property type="taxonomic scope" value="Bacteria"/>
</dbReference>
<evidence type="ECO:0000256" key="1">
    <source>
        <dbReference type="ARBA" id="ARBA00006484"/>
    </source>
</evidence>
<dbReference type="PANTHER" id="PTHR24321:SF8">
    <property type="entry name" value="ESTRADIOL 17-BETA-DEHYDROGENASE 8-RELATED"/>
    <property type="match status" value="1"/>
</dbReference>
<dbReference type="GO" id="GO:0016491">
    <property type="term" value="F:oxidoreductase activity"/>
    <property type="evidence" value="ECO:0007669"/>
    <property type="project" value="UniProtKB-KW"/>
</dbReference>
<dbReference type="RefSeq" id="WP_003052147.1">
    <property type="nucleotide sequence ID" value="NZ_AAUJ02000001.1"/>
</dbReference>
<dbReference type="EMBL" id="AAUJ02000001">
    <property type="protein sequence ID" value="EED65879.1"/>
    <property type="molecule type" value="Genomic_DNA"/>
</dbReference>
<comment type="similarity">
    <text evidence="1">Belongs to the short-chain dehydrogenases/reductases (SDR) family.</text>
</comment>
<name>B7WWH6_COMTK</name>
<dbReference type="OrthoDB" id="9809287at2"/>
<dbReference type="Gene3D" id="3.40.50.720">
    <property type="entry name" value="NAD(P)-binding Rossmann-like Domain"/>
    <property type="match status" value="1"/>
</dbReference>
<dbReference type="CDD" id="cd05233">
    <property type="entry name" value="SDR_c"/>
    <property type="match status" value="1"/>
</dbReference>
<accession>B7WWH6</accession>
<reference evidence="3 4" key="1">
    <citation type="journal article" date="2004" name="Appl. Environ. Microbiol.">
        <title>Mineralization of individual congeners of linear alkylbenzenesulfonate by defined pairs of heterotrophic bacteria.</title>
        <authorList>
            <person name="Schleheck D."/>
            <person name="Knepper T.P."/>
            <person name="Fischer K."/>
            <person name="Cook A.M."/>
        </authorList>
    </citation>
    <scope>NUCLEOTIDE SEQUENCE [LARGE SCALE GENOMIC DNA]</scope>
    <source>
        <strain evidence="4">DSM 14576 / KF-1</strain>
    </source>
</reference>
<dbReference type="FunFam" id="3.40.50.720:FF:000084">
    <property type="entry name" value="Short-chain dehydrogenase reductase"/>
    <property type="match status" value="1"/>
</dbReference>
<comment type="caution">
    <text evidence="3">The sequence shown here is derived from an EMBL/GenBank/DDBJ whole genome shotgun (WGS) entry which is preliminary data.</text>
</comment>
<organism evidence="3 4">
    <name type="scientific">Comamonas testosteroni (strain DSM 14576 / KF-1)</name>
    <name type="common">Pseudomonas testosteroni</name>
    <dbReference type="NCBI Taxonomy" id="399795"/>
    <lineage>
        <taxon>Bacteria</taxon>
        <taxon>Pseudomonadati</taxon>
        <taxon>Pseudomonadota</taxon>
        <taxon>Betaproteobacteria</taxon>
        <taxon>Burkholderiales</taxon>
        <taxon>Comamonadaceae</taxon>
        <taxon>Comamonas</taxon>
    </lineage>
</organism>
<dbReference type="PRINTS" id="PR00080">
    <property type="entry name" value="SDRFAMILY"/>
</dbReference>
<evidence type="ECO:0000313" key="4">
    <source>
        <dbReference type="Proteomes" id="UP000003039"/>
    </source>
</evidence>
<evidence type="ECO:0000256" key="2">
    <source>
        <dbReference type="ARBA" id="ARBA00023002"/>
    </source>
</evidence>
<protein>
    <submittedName>
        <fullName evidence="3">Short-chain dehydrogenase/reductase SDR</fullName>
    </submittedName>
</protein>
<dbReference type="Proteomes" id="UP000003039">
    <property type="component" value="Unassembled WGS sequence"/>
</dbReference>
<dbReference type="Pfam" id="PF13561">
    <property type="entry name" value="adh_short_C2"/>
    <property type="match status" value="1"/>
</dbReference>
<keyword evidence="2" id="KW-0560">Oxidoreductase</keyword>
<dbReference type="InterPro" id="IPR002347">
    <property type="entry name" value="SDR_fam"/>
</dbReference>
<sequence>MTSAEPTLPCFTPLSGQRLLVVGGCGGMGRALVHAALALGLRVTVLDIERSLAQFPPPPGVLALACDVTQETSVQAAFAQVARRWGGVDALANLAGYTGERVRVEDMSAAEWDDIVNTDLRGMFLVARACAPLLRASAAQGRAPAAVLVSSTFGVRVPHVGYGPYAASKAGVINLVRALATEWAPGIRVNGIAPGVIDTAFLQGGTGRAVKQTGLDMEHFVQGVALQRLGRAEEIAHALLYLLSHAASYITGQTVHVNGGTHMAA</sequence>
<dbReference type="SUPFAM" id="SSF51735">
    <property type="entry name" value="NAD(P)-binding Rossmann-fold domains"/>
    <property type="match status" value="1"/>
</dbReference>
<dbReference type="PANTHER" id="PTHR24321">
    <property type="entry name" value="DEHYDROGENASES, SHORT CHAIN"/>
    <property type="match status" value="1"/>
</dbReference>
<dbReference type="AlphaFoldDB" id="B7WWH6"/>
<dbReference type="InterPro" id="IPR036291">
    <property type="entry name" value="NAD(P)-bd_dom_sf"/>
</dbReference>